<sequence>MDYLLLHLRGCESPEIISKWKARIGMASVVMSDAQTLEAFFQRVGSGLVHPCKRLLKPPLGSWRISKPRKLADSKILHWPNIPKKKFWTMLVFNWGSRVVDLWVNQILTVKRTPNGSRTGRGLLLPVCLFAYLAHQLHDQRHTTRG</sequence>
<evidence type="ECO:0000313" key="1">
    <source>
        <dbReference type="EMBL" id="OSS44501.1"/>
    </source>
</evidence>
<evidence type="ECO:0000313" key="2">
    <source>
        <dbReference type="Proteomes" id="UP000193240"/>
    </source>
</evidence>
<dbReference type="EMBL" id="KZ107857">
    <property type="protein sequence ID" value="OSS44501.1"/>
    <property type="molecule type" value="Genomic_DNA"/>
</dbReference>
<keyword evidence="2" id="KW-1185">Reference proteome</keyword>
<dbReference type="AlphaFoldDB" id="A0A1Y2LKU7"/>
<proteinExistence type="predicted"/>
<gene>
    <name evidence="1" type="ORF">B5807_10871</name>
</gene>
<protein>
    <submittedName>
        <fullName evidence="1">Uncharacterized protein</fullName>
    </submittedName>
</protein>
<accession>A0A1Y2LKU7</accession>
<dbReference type="Proteomes" id="UP000193240">
    <property type="component" value="Unassembled WGS sequence"/>
</dbReference>
<reference evidence="1 2" key="1">
    <citation type="journal article" date="2017" name="Genome Announc.">
        <title>Genome sequence of the saprophytic ascomycete Epicoccum nigrum ICMP 19927 strain isolated from New Zealand.</title>
        <authorList>
            <person name="Fokin M."/>
            <person name="Fleetwood D."/>
            <person name="Weir B.S."/>
            <person name="Villas-Boas S.G."/>
        </authorList>
    </citation>
    <scope>NUCLEOTIDE SEQUENCE [LARGE SCALE GENOMIC DNA]</scope>
    <source>
        <strain evidence="1 2">ICMP 19927</strain>
    </source>
</reference>
<dbReference type="InParanoid" id="A0A1Y2LKU7"/>
<organism evidence="1 2">
    <name type="scientific">Epicoccum nigrum</name>
    <name type="common">Soil fungus</name>
    <name type="synonym">Epicoccum purpurascens</name>
    <dbReference type="NCBI Taxonomy" id="105696"/>
    <lineage>
        <taxon>Eukaryota</taxon>
        <taxon>Fungi</taxon>
        <taxon>Dikarya</taxon>
        <taxon>Ascomycota</taxon>
        <taxon>Pezizomycotina</taxon>
        <taxon>Dothideomycetes</taxon>
        <taxon>Pleosporomycetidae</taxon>
        <taxon>Pleosporales</taxon>
        <taxon>Pleosporineae</taxon>
        <taxon>Didymellaceae</taxon>
        <taxon>Epicoccum</taxon>
    </lineage>
</organism>
<name>A0A1Y2LKU7_EPING</name>